<dbReference type="InterPro" id="IPR018650">
    <property type="entry name" value="STSV1_Orf64"/>
</dbReference>
<evidence type="ECO:0000313" key="4">
    <source>
        <dbReference type="Proteomes" id="UP000318017"/>
    </source>
</evidence>
<feature type="transmembrane region" description="Helical" evidence="2">
    <location>
        <begin position="348"/>
        <end position="375"/>
    </location>
</feature>
<dbReference type="AlphaFoldDB" id="A0A518GCD3"/>
<reference evidence="3 4" key="1">
    <citation type="submission" date="2019-02" db="EMBL/GenBank/DDBJ databases">
        <title>Deep-cultivation of Planctomycetes and their phenomic and genomic characterization uncovers novel biology.</title>
        <authorList>
            <person name="Wiegand S."/>
            <person name="Jogler M."/>
            <person name="Boedeker C."/>
            <person name="Pinto D."/>
            <person name="Vollmers J."/>
            <person name="Rivas-Marin E."/>
            <person name="Kohn T."/>
            <person name="Peeters S.H."/>
            <person name="Heuer A."/>
            <person name="Rast P."/>
            <person name="Oberbeckmann S."/>
            <person name="Bunk B."/>
            <person name="Jeske O."/>
            <person name="Meyerdierks A."/>
            <person name="Storesund J.E."/>
            <person name="Kallscheuer N."/>
            <person name="Luecker S."/>
            <person name="Lage O.M."/>
            <person name="Pohl T."/>
            <person name="Merkel B.J."/>
            <person name="Hornburger P."/>
            <person name="Mueller R.-W."/>
            <person name="Bruemmer F."/>
            <person name="Labrenz M."/>
            <person name="Spormann A.M."/>
            <person name="Op den Camp H."/>
            <person name="Overmann J."/>
            <person name="Amann R."/>
            <person name="Jetten M.S.M."/>
            <person name="Mascher T."/>
            <person name="Medema M.H."/>
            <person name="Devos D.P."/>
            <person name="Kaster A.-K."/>
            <person name="Ovreas L."/>
            <person name="Rohde M."/>
            <person name="Galperin M.Y."/>
            <person name="Jogler C."/>
        </authorList>
    </citation>
    <scope>NUCLEOTIDE SEQUENCE [LARGE SCALE GENOMIC DNA]</scope>
    <source>
        <strain evidence="3 4">Q31a</strain>
    </source>
</reference>
<keyword evidence="4" id="KW-1185">Reference proteome</keyword>
<feature type="transmembrane region" description="Helical" evidence="2">
    <location>
        <begin position="155"/>
        <end position="173"/>
    </location>
</feature>
<accession>A0A518GCD3</accession>
<evidence type="ECO:0000256" key="2">
    <source>
        <dbReference type="SAM" id="Phobius"/>
    </source>
</evidence>
<feature type="transmembrane region" description="Helical" evidence="2">
    <location>
        <begin position="123"/>
        <end position="143"/>
    </location>
</feature>
<dbReference type="KEGG" id="ahel:Q31a_46200"/>
<evidence type="ECO:0000313" key="3">
    <source>
        <dbReference type="EMBL" id="QDV26248.1"/>
    </source>
</evidence>
<dbReference type="Pfam" id="PF09852">
    <property type="entry name" value="DUF2079"/>
    <property type="match status" value="1"/>
</dbReference>
<feature type="transmembrane region" description="Helical" evidence="2">
    <location>
        <begin position="287"/>
        <end position="309"/>
    </location>
</feature>
<name>A0A518GCD3_9BACT</name>
<evidence type="ECO:0000256" key="1">
    <source>
        <dbReference type="SAM" id="MobiDB-lite"/>
    </source>
</evidence>
<feature type="transmembrane region" description="Helical" evidence="2">
    <location>
        <begin position="206"/>
        <end position="224"/>
    </location>
</feature>
<keyword evidence="2" id="KW-1133">Transmembrane helix</keyword>
<feature type="transmembrane region" description="Helical" evidence="2">
    <location>
        <begin position="43"/>
        <end position="64"/>
    </location>
</feature>
<feature type="region of interest" description="Disordered" evidence="1">
    <location>
        <begin position="181"/>
        <end position="200"/>
    </location>
</feature>
<gene>
    <name evidence="3" type="ORF">Q31a_46200</name>
</gene>
<feature type="compositionally biased region" description="Low complexity" evidence="1">
    <location>
        <begin position="20"/>
        <end position="31"/>
    </location>
</feature>
<dbReference type="Proteomes" id="UP000318017">
    <property type="component" value="Chromosome"/>
</dbReference>
<protein>
    <recommendedName>
        <fullName evidence="5">DUF2079 domain-containing protein</fullName>
    </recommendedName>
</protein>
<feature type="transmembrane region" description="Helical" evidence="2">
    <location>
        <begin position="92"/>
        <end position="111"/>
    </location>
</feature>
<evidence type="ECO:0008006" key="5">
    <source>
        <dbReference type="Google" id="ProtNLM"/>
    </source>
</evidence>
<feature type="transmembrane region" description="Helical" evidence="2">
    <location>
        <begin position="532"/>
        <end position="552"/>
    </location>
</feature>
<dbReference type="OrthoDB" id="2079361at2"/>
<keyword evidence="2" id="KW-0812">Transmembrane</keyword>
<dbReference type="EMBL" id="CP036298">
    <property type="protein sequence ID" value="QDV26248.1"/>
    <property type="molecule type" value="Genomic_DNA"/>
</dbReference>
<feature type="transmembrane region" description="Helical" evidence="2">
    <location>
        <begin position="321"/>
        <end position="342"/>
    </location>
</feature>
<feature type="region of interest" description="Disordered" evidence="1">
    <location>
        <begin position="1"/>
        <end position="31"/>
    </location>
</feature>
<feature type="transmembrane region" description="Helical" evidence="2">
    <location>
        <begin position="382"/>
        <end position="402"/>
    </location>
</feature>
<feature type="transmembrane region" description="Helical" evidence="2">
    <location>
        <begin position="432"/>
        <end position="452"/>
    </location>
</feature>
<organism evidence="3 4">
    <name type="scientific">Aureliella helgolandensis</name>
    <dbReference type="NCBI Taxonomy" id="2527968"/>
    <lineage>
        <taxon>Bacteria</taxon>
        <taxon>Pseudomonadati</taxon>
        <taxon>Planctomycetota</taxon>
        <taxon>Planctomycetia</taxon>
        <taxon>Pirellulales</taxon>
        <taxon>Pirellulaceae</taxon>
        <taxon>Aureliella</taxon>
    </lineage>
</organism>
<proteinExistence type="predicted"/>
<feature type="compositionally biased region" description="Basic residues" evidence="1">
    <location>
        <begin position="1"/>
        <end position="19"/>
    </location>
</feature>
<feature type="transmembrane region" description="Helical" evidence="2">
    <location>
        <begin position="494"/>
        <end position="512"/>
    </location>
</feature>
<dbReference type="RefSeq" id="WP_145082252.1">
    <property type="nucleotide sequence ID" value="NZ_CP036298.1"/>
</dbReference>
<feature type="transmembrane region" description="Helical" evidence="2">
    <location>
        <begin position="564"/>
        <end position="583"/>
    </location>
</feature>
<keyword evidence="2" id="KW-0472">Membrane</keyword>
<sequence>MTRPTPRKPRSPTSSRRRSTPTASTKSTSALASAPKEAAPLDAWVLLWGVIASLNWCLAASALASRNHLVMGYRTLVAGPPQLEPLMVSQPAFLAILALASAWFFAFWRHGCSSFGCPPRLKIALLSWSLAALPFGLSLLQLATGFELERLFWETLWLSGWTGFSFVYLVAAMRDASMHDAREAEQGGSPRQPALRQPSKVTGRRLSLALVVVGTVLTGSLWFAQSHTYYNNFQLGFNDFAHFTQRIANTAAGRGVLMETPVLPPFWDHFNPGLLLLVPLWELTHDVHFIFAVQAVALTSGGLIVRKLALQSGHGDLNSAAWGLAWLAQPVLGQMNIAYTYGWHPISLALPLLLGSLSALLAGRLGLAAGAAVLAMSMEEGVIVAVTLFSAAAALQCTSLFASTHRLQPNSGEVISNSDNTIRPTQTLGLSLNSWIGITVVSGLTFFAVYQWSGIAEFQTGRFVALGNSATEVILSPILKPAVFWGQLLQWKNLAFILCLLLPCNALGLALGWRWCLACILPLGVLCVWDHLPATCLAFQYSSTLLPILWFATLQGASRLPAALSRGAGVGALACGLTLSLFVGQLPYSSASILDVESQSYAGTPNFTRQADSDDGRWLLEQVAAIRNSGAETLATGRIAAHLVGNADIETVGQFLQRRPQLSLLPDRRNQPLQHYRWILLDRVESFQQSPEETARIEAEARALGFQSVADKYDIVLLELQ</sequence>